<organism evidence="2">
    <name type="scientific">Anopheles braziliensis</name>
    <dbReference type="NCBI Taxonomy" id="58242"/>
    <lineage>
        <taxon>Eukaryota</taxon>
        <taxon>Metazoa</taxon>
        <taxon>Ecdysozoa</taxon>
        <taxon>Arthropoda</taxon>
        <taxon>Hexapoda</taxon>
        <taxon>Insecta</taxon>
        <taxon>Pterygota</taxon>
        <taxon>Neoptera</taxon>
        <taxon>Endopterygota</taxon>
        <taxon>Diptera</taxon>
        <taxon>Nematocera</taxon>
        <taxon>Culicoidea</taxon>
        <taxon>Culicidae</taxon>
        <taxon>Anophelinae</taxon>
        <taxon>Anopheles</taxon>
    </lineage>
</organism>
<evidence type="ECO:0000313" key="2">
    <source>
        <dbReference type="EMBL" id="MBW32090.1"/>
    </source>
</evidence>
<dbReference type="AlphaFoldDB" id="A0A2M3ZUH2"/>
<reference evidence="2" key="1">
    <citation type="submission" date="2018-01" db="EMBL/GenBank/DDBJ databases">
        <title>An insight into the sialome of Amazonian anophelines.</title>
        <authorList>
            <person name="Ribeiro J.M."/>
            <person name="Scarpassa V."/>
            <person name="Calvo E."/>
        </authorList>
    </citation>
    <scope>NUCLEOTIDE SEQUENCE</scope>
    <source>
        <tissue evidence="2">Salivary glands</tissue>
    </source>
</reference>
<keyword evidence="1" id="KW-0812">Transmembrane</keyword>
<dbReference type="EMBL" id="GGFM01011339">
    <property type="protein sequence ID" value="MBW32090.1"/>
    <property type="molecule type" value="Transcribed_RNA"/>
</dbReference>
<proteinExistence type="predicted"/>
<keyword evidence="1" id="KW-0472">Membrane</keyword>
<name>A0A2M3ZUH2_9DIPT</name>
<protein>
    <submittedName>
        <fullName evidence="2">Putative secreted peptide</fullName>
    </submittedName>
</protein>
<evidence type="ECO:0000256" key="1">
    <source>
        <dbReference type="SAM" id="Phobius"/>
    </source>
</evidence>
<sequence>MAVITRWFALRLSRNAFALLSRTLLSLLTSTPTLLNMICNVKLLIHTSLCFFFYSVQFVKTCFFRFHFYGSRC</sequence>
<keyword evidence="1" id="KW-1133">Transmembrane helix</keyword>
<accession>A0A2M3ZUH2</accession>
<feature type="transmembrane region" description="Helical" evidence="1">
    <location>
        <begin position="45"/>
        <end position="68"/>
    </location>
</feature>